<name>A0A9N8WAP5_9GLOM</name>
<keyword evidence="2" id="KW-1185">Reference proteome</keyword>
<proteinExistence type="predicted"/>
<evidence type="ECO:0000313" key="1">
    <source>
        <dbReference type="EMBL" id="CAG8483203.1"/>
    </source>
</evidence>
<comment type="caution">
    <text evidence="1">The sequence shown here is derived from an EMBL/GenBank/DDBJ whole genome shotgun (WGS) entry which is preliminary data.</text>
</comment>
<gene>
    <name evidence="1" type="ORF">DEBURN_LOCUS3777</name>
</gene>
<organism evidence="1 2">
    <name type="scientific">Diversispora eburnea</name>
    <dbReference type="NCBI Taxonomy" id="1213867"/>
    <lineage>
        <taxon>Eukaryota</taxon>
        <taxon>Fungi</taxon>
        <taxon>Fungi incertae sedis</taxon>
        <taxon>Mucoromycota</taxon>
        <taxon>Glomeromycotina</taxon>
        <taxon>Glomeromycetes</taxon>
        <taxon>Diversisporales</taxon>
        <taxon>Diversisporaceae</taxon>
        <taxon>Diversispora</taxon>
    </lineage>
</organism>
<evidence type="ECO:0000313" key="2">
    <source>
        <dbReference type="Proteomes" id="UP000789706"/>
    </source>
</evidence>
<dbReference type="AlphaFoldDB" id="A0A9N8WAP5"/>
<protein>
    <submittedName>
        <fullName evidence="1">8755_t:CDS:1</fullName>
    </submittedName>
</protein>
<dbReference type="EMBL" id="CAJVPK010000251">
    <property type="protein sequence ID" value="CAG8483203.1"/>
    <property type="molecule type" value="Genomic_DNA"/>
</dbReference>
<dbReference type="OrthoDB" id="2409524at2759"/>
<accession>A0A9N8WAP5</accession>
<sequence>MRILLGGSVGILVSIVAVYYESIRSMLGPFFPPADWPIFRNLTITTTLLSKQLTELNIPAPSVIIEYRVTSEYLADILTRKKLPLDNSDKVAEYLRQLGKQTFDSGEAIERMYSTSNSGLKQLGTELQFIIEKIHPDQVLTRQNETYFAERYGKILNIVTNLRDKFKETREVLDELQIIYNGTRHQFANGMNDVENFFEKFTPVLNDYYDMEQVKRELGYLKRIMEKFPDIRKQINDLLYDFNQHRLALIWCRGEWARLWRRKLVSFKDIETLEIMIQDLNDVTKIFKRNQENFEIRI</sequence>
<reference evidence="1" key="1">
    <citation type="submission" date="2021-06" db="EMBL/GenBank/DDBJ databases">
        <authorList>
            <person name="Kallberg Y."/>
            <person name="Tangrot J."/>
            <person name="Rosling A."/>
        </authorList>
    </citation>
    <scope>NUCLEOTIDE SEQUENCE</scope>
    <source>
        <strain evidence="1">AZ414A</strain>
    </source>
</reference>
<dbReference type="Proteomes" id="UP000789706">
    <property type="component" value="Unassembled WGS sequence"/>
</dbReference>